<comment type="subcellular location">
    <subcellularLocation>
        <location evidence="1">Membrane</location>
        <topology evidence="1">Multi-pass membrane protein</topology>
    </subcellularLocation>
</comment>
<evidence type="ECO:0000256" key="6">
    <source>
        <dbReference type="SAM" id="Phobius"/>
    </source>
</evidence>
<evidence type="ECO:0000313" key="7">
    <source>
        <dbReference type="EMBL" id="MST75259.1"/>
    </source>
</evidence>
<evidence type="ECO:0000256" key="1">
    <source>
        <dbReference type="ARBA" id="ARBA00004141"/>
    </source>
</evidence>
<feature type="transmembrane region" description="Helical" evidence="6">
    <location>
        <begin position="242"/>
        <end position="264"/>
    </location>
</feature>
<name>A0A6L5YTE6_9FIRM</name>
<keyword evidence="4 6" id="KW-1133">Transmembrane helix</keyword>
<keyword evidence="8" id="KW-1185">Reference proteome</keyword>
<feature type="transmembrane region" description="Helical" evidence="6">
    <location>
        <begin position="65"/>
        <end position="88"/>
    </location>
</feature>
<keyword evidence="5 6" id="KW-0472">Membrane</keyword>
<gene>
    <name evidence="7" type="ORF">FYJ75_09525</name>
</gene>
<keyword evidence="3 6" id="KW-0812">Transmembrane</keyword>
<evidence type="ECO:0000256" key="3">
    <source>
        <dbReference type="ARBA" id="ARBA00022692"/>
    </source>
</evidence>
<dbReference type="CDD" id="cd11484">
    <property type="entry name" value="SLC-NCS1sbd_CobB-like"/>
    <property type="match status" value="1"/>
</dbReference>
<sequence length="430" mass="45839">MTPYFFKEVHDMENKKDGEFSQTSVPMSQRKSFWEICVVWIGYVFVVTGMQVGGTMGVSTDFATLLKALGVGSLILLVLGSFMGLIALKTGLTFGKLCRYAFGTYGSHVISLMIVLTLIGWFSVDAYMIGQASNALFPALPIIPIAIAGGVGMTITALFGMKWMSKLSDIAVPLVLIFGIISIVLSVKSTGGLTGLFSIQPDNPLSFNELVSLSIGSFVCGAVSFTPDVLRFAKNKKQTLIIMFLAMILANPLMIILGAVGAIATGYSDITYVLASQGLLAPAFIVMILNIWSTAQGCVYSGSLSLGNTVPAKRTYLVLGFGLAGTIGAVVGFYNYFGNFINFLATTIPALGGVFIADYLVTYRAGYPSLEDGSIPKIKWQAFVAWGLGIATNYVHFGITQVNCIIVAFVLEAVLSVVFHPVKAKVVSAA</sequence>
<feature type="transmembrane region" description="Helical" evidence="6">
    <location>
        <begin position="210"/>
        <end position="230"/>
    </location>
</feature>
<organism evidence="7 8">
    <name type="scientific">Roseburia porci</name>
    <dbReference type="NCBI Taxonomy" id="2605790"/>
    <lineage>
        <taxon>Bacteria</taxon>
        <taxon>Bacillati</taxon>
        <taxon>Bacillota</taxon>
        <taxon>Clostridia</taxon>
        <taxon>Lachnospirales</taxon>
        <taxon>Lachnospiraceae</taxon>
        <taxon>Roseburia</taxon>
    </lineage>
</organism>
<feature type="transmembrane region" description="Helical" evidence="6">
    <location>
        <begin position="270"/>
        <end position="295"/>
    </location>
</feature>
<feature type="transmembrane region" description="Helical" evidence="6">
    <location>
        <begin position="171"/>
        <end position="190"/>
    </location>
</feature>
<dbReference type="GO" id="GO:0005886">
    <property type="term" value="C:plasma membrane"/>
    <property type="evidence" value="ECO:0007669"/>
    <property type="project" value="TreeGrafter"/>
</dbReference>
<dbReference type="InterPro" id="IPR030191">
    <property type="entry name" value="CodB"/>
</dbReference>
<evidence type="ECO:0000256" key="4">
    <source>
        <dbReference type="ARBA" id="ARBA00022989"/>
    </source>
</evidence>
<dbReference type="Proteomes" id="UP000474024">
    <property type="component" value="Unassembled WGS sequence"/>
</dbReference>
<dbReference type="PANTHER" id="PTHR30569">
    <property type="entry name" value="CYTOSINE TRANSPORTER CODB"/>
    <property type="match status" value="1"/>
</dbReference>
<evidence type="ECO:0000256" key="5">
    <source>
        <dbReference type="ARBA" id="ARBA00023136"/>
    </source>
</evidence>
<comment type="caution">
    <text evidence="7">The sequence shown here is derived from an EMBL/GenBank/DDBJ whole genome shotgun (WGS) entry which is preliminary data.</text>
</comment>
<reference evidence="7 8" key="1">
    <citation type="submission" date="2019-08" db="EMBL/GenBank/DDBJ databases">
        <title>In-depth cultivation of the pig gut microbiome towards novel bacterial diversity and tailored functional studies.</title>
        <authorList>
            <person name="Wylensek D."/>
            <person name="Hitch T.C.A."/>
            <person name="Clavel T."/>
        </authorList>
    </citation>
    <scope>NUCLEOTIDE SEQUENCE [LARGE SCALE GENOMIC DNA]</scope>
    <source>
        <strain evidence="7 8">MUC/MUC-530-WT-4D</strain>
    </source>
</reference>
<proteinExistence type="inferred from homology"/>
<dbReference type="Gene3D" id="1.10.4160.10">
    <property type="entry name" value="Hydantoin permease"/>
    <property type="match status" value="1"/>
</dbReference>
<comment type="similarity">
    <text evidence="2">Belongs to the purine-cytosine permease (2.A.39) family.</text>
</comment>
<feature type="transmembrane region" description="Helical" evidence="6">
    <location>
        <begin position="33"/>
        <end position="53"/>
    </location>
</feature>
<dbReference type="GO" id="GO:0015209">
    <property type="term" value="F:cytosine transmembrane transporter activity"/>
    <property type="evidence" value="ECO:0007669"/>
    <property type="project" value="InterPro"/>
</dbReference>
<evidence type="ECO:0000313" key="8">
    <source>
        <dbReference type="Proteomes" id="UP000474024"/>
    </source>
</evidence>
<feature type="transmembrane region" description="Helical" evidence="6">
    <location>
        <begin position="100"/>
        <end position="124"/>
    </location>
</feature>
<feature type="transmembrane region" description="Helical" evidence="6">
    <location>
        <begin position="316"/>
        <end position="334"/>
    </location>
</feature>
<evidence type="ECO:0000256" key="2">
    <source>
        <dbReference type="ARBA" id="ARBA00008974"/>
    </source>
</evidence>
<dbReference type="Pfam" id="PF02133">
    <property type="entry name" value="Transp_cyt_pur"/>
    <property type="match status" value="1"/>
</dbReference>
<dbReference type="PANTHER" id="PTHR30569:SF0">
    <property type="entry name" value="CYTOSINE PERMEASE"/>
    <property type="match status" value="1"/>
</dbReference>
<feature type="transmembrane region" description="Helical" evidence="6">
    <location>
        <begin position="136"/>
        <end position="159"/>
    </location>
</feature>
<dbReference type="AlphaFoldDB" id="A0A6L5YTE6"/>
<protein>
    <submittedName>
        <fullName evidence="7">Cytosine permease</fullName>
    </submittedName>
</protein>
<dbReference type="EMBL" id="VUNI01000015">
    <property type="protein sequence ID" value="MST75259.1"/>
    <property type="molecule type" value="Genomic_DNA"/>
</dbReference>
<accession>A0A6L5YTE6</accession>
<feature type="transmembrane region" description="Helical" evidence="6">
    <location>
        <begin position="405"/>
        <end position="422"/>
    </location>
</feature>
<dbReference type="InterPro" id="IPR001248">
    <property type="entry name" value="Pur-cyt_permease"/>
</dbReference>